<dbReference type="Proteomes" id="UP000291269">
    <property type="component" value="Unassembled WGS sequence"/>
</dbReference>
<accession>A0A4Q2KE88</accession>
<gene>
    <name evidence="1" type="ORF">ESZ91_03765</name>
</gene>
<name>A0A4Q2KE88_9FIRM</name>
<dbReference type="OrthoDB" id="2630463at2"/>
<evidence type="ECO:0000313" key="1">
    <source>
        <dbReference type="EMBL" id="RXZ61521.1"/>
    </source>
</evidence>
<protein>
    <submittedName>
        <fullName evidence="1">Uncharacterized protein</fullName>
    </submittedName>
</protein>
<keyword evidence="2" id="KW-1185">Reference proteome</keyword>
<dbReference type="EMBL" id="SDOZ01000002">
    <property type="protein sequence ID" value="RXZ61521.1"/>
    <property type="molecule type" value="Genomic_DNA"/>
</dbReference>
<sequence length="197" mass="22944">MGMTYLDLKPYFNLKMVYPDNTTFVPGECIGIHNLIVEERNYLFGETKKDGRQALFEKNDKGDHLINCAAQKIRAERCCDRVHVFGFNTWGIFQDRILIESDGGFRPYTIGFSDVKWNVKSENRKRLAADRRYYAEFGDVYKTYKGFHAECDDSATVFMYCKTIELESETYIKKIILPDNPLMYISAITLEKKSSYP</sequence>
<dbReference type="RefSeq" id="WP_129224296.1">
    <property type="nucleotide sequence ID" value="NZ_SDOZ01000002.1"/>
</dbReference>
<evidence type="ECO:0000313" key="2">
    <source>
        <dbReference type="Proteomes" id="UP000291269"/>
    </source>
</evidence>
<proteinExistence type="predicted"/>
<dbReference type="AlphaFoldDB" id="A0A4Q2KE88"/>
<reference evidence="1 2" key="1">
    <citation type="journal article" date="2019" name="Gut">
        <title>Antibiotics-induced monodominance of a novel gut bacterial order.</title>
        <authorList>
            <person name="Hildebrand F."/>
            <person name="Moitinho-Silva L."/>
            <person name="Blasche S."/>
            <person name="Jahn M.T."/>
            <person name="Gossmann T.I."/>
            <person name="Heuerta-Cepas J."/>
            <person name="Hercog R."/>
            <person name="Luetge M."/>
            <person name="Bahram M."/>
            <person name="Pryszlak A."/>
            <person name="Alves R.J."/>
            <person name="Waszak S.M."/>
            <person name="Zhu A."/>
            <person name="Ye L."/>
            <person name="Costea P.I."/>
            <person name="Aalvink S."/>
            <person name="Belzer C."/>
            <person name="Forslund S.K."/>
            <person name="Sunagawa S."/>
            <person name="Hentschel U."/>
            <person name="Merten C."/>
            <person name="Patil K.R."/>
            <person name="Benes V."/>
            <person name="Bork P."/>
        </authorList>
    </citation>
    <scope>NUCLEOTIDE SEQUENCE [LARGE SCALE GENOMIC DNA]</scope>
    <source>
        <strain evidence="1 2">HDS1380</strain>
    </source>
</reference>
<comment type="caution">
    <text evidence="1">The sequence shown here is derived from an EMBL/GenBank/DDBJ whole genome shotgun (WGS) entry which is preliminary data.</text>
</comment>
<organism evidence="1 2">
    <name type="scientific">Candidatus Borkfalkia ceftriaxoniphila</name>
    <dbReference type="NCBI Taxonomy" id="2508949"/>
    <lineage>
        <taxon>Bacteria</taxon>
        <taxon>Bacillati</taxon>
        <taxon>Bacillota</taxon>
        <taxon>Clostridia</taxon>
        <taxon>Christensenellales</taxon>
        <taxon>Christensenellaceae</taxon>
        <taxon>Candidatus Borkfalkia</taxon>
    </lineage>
</organism>